<reference evidence="2 3" key="1">
    <citation type="submission" date="2020-08" db="EMBL/GenBank/DDBJ databases">
        <title>Sequencing the genomes of 1000 actinobacteria strains.</title>
        <authorList>
            <person name="Klenk H.-P."/>
        </authorList>
    </citation>
    <scope>NUCLEOTIDE SEQUENCE [LARGE SCALE GENOMIC DNA]</scope>
    <source>
        <strain evidence="2 3">DSM 45913</strain>
    </source>
</reference>
<keyword evidence="3" id="KW-1185">Reference proteome</keyword>
<keyword evidence="1" id="KW-0732">Signal</keyword>
<accession>A0A7X0C8T5</accession>
<evidence type="ECO:0000256" key="1">
    <source>
        <dbReference type="SAM" id="SignalP"/>
    </source>
</evidence>
<gene>
    <name evidence="2" type="ORF">FHU36_006150</name>
</gene>
<dbReference type="EMBL" id="JACHJB010000002">
    <property type="protein sequence ID" value="MBB6349605.1"/>
    <property type="molecule type" value="Genomic_DNA"/>
</dbReference>
<proteinExistence type="predicted"/>
<feature type="chain" id="PRO_5030697618" evidence="1">
    <location>
        <begin position="26"/>
        <end position="44"/>
    </location>
</feature>
<name>A0A7X0C8T5_9ACTN</name>
<dbReference type="Proteomes" id="UP000583800">
    <property type="component" value="Unassembled WGS sequence"/>
</dbReference>
<protein>
    <submittedName>
        <fullName evidence="2">Ni/Co efflux regulator RcnB</fullName>
    </submittedName>
</protein>
<sequence length="44" mass="4324">MRRIVLALVAAGVMAAGLAAATATAAVATPGGPDSVRITDNRDM</sequence>
<organism evidence="2 3">
    <name type="scientific">Nonomuraea muscovyensis</name>
    <dbReference type="NCBI Taxonomy" id="1124761"/>
    <lineage>
        <taxon>Bacteria</taxon>
        <taxon>Bacillati</taxon>
        <taxon>Actinomycetota</taxon>
        <taxon>Actinomycetes</taxon>
        <taxon>Streptosporangiales</taxon>
        <taxon>Streptosporangiaceae</taxon>
        <taxon>Nonomuraea</taxon>
    </lineage>
</organism>
<evidence type="ECO:0000313" key="2">
    <source>
        <dbReference type="EMBL" id="MBB6349605.1"/>
    </source>
</evidence>
<dbReference type="AlphaFoldDB" id="A0A7X0C8T5"/>
<evidence type="ECO:0000313" key="3">
    <source>
        <dbReference type="Proteomes" id="UP000583800"/>
    </source>
</evidence>
<comment type="caution">
    <text evidence="2">The sequence shown here is derived from an EMBL/GenBank/DDBJ whole genome shotgun (WGS) entry which is preliminary data.</text>
</comment>
<dbReference type="RefSeq" id="WP_281394353.1">
    <property type="nucleotide sequence ID" value="NZ_JACHJB010000002.1"/>
</dbReference>
<feature type="signal peptide" evidence="1">
    <location>
        <begin position="1"/>
        <end position="25"/>
    </location>
</feature>